<dbReference type="EMBL" id="JAIWYP010000012">
    <property type="protein sequence ID" value="KAH3730498.1"/>
    <property type="molecule type" value="Genomic_DNA"/>
</dbReference>
<name>A0A9D4HV37_DREPO</name>
<reference evidence="1" key="1">
    <citation type="journal article" date="2019" name="bioRxiv">
        <title>The Genome of the Zebra Mussel, Dreissena polymorpha: A Resource for Invasive Species Research.</title>
        <authorList>
            <person name="McCartney M.A."/>
            <person name="Auch B."/>
            <person name="Kono T."/>
            <person name="Mallez S."/>
            <person name="Zhang Y."/>
            <person name="Obille A."/>
            <person name="Becker A."/>
            <person name="Abrahante J.E."/>
            <person name="Garbe J."/>
            <person name="Badalamenti J.P."/>
            <person name="Herman A."/>
            <person name="Mangelson H."/>
            <person name="Liachko I."/>
            <person name="Sullivan S."/>
            <person name="Sone E.D."/>
            <person name="Koren S."/>
            <person name="Silverstein K.A.T."/>
            <person name="Beckman K.B."/>
            <person name="Gohl D.M."/>
        </authorList>
    </citation>
    <scope>NUCLEOTIDE SEQUENCE</scope>
    <source>
        <strain evidence="1">Duluth1</strain>
        <tissue evidence="1">Whole animal</tissue>
    </source>
</reference>
<gene>
    <name evidence="1" type="ORF">DPMN_056488</name>
</gene>
<organism evidence="1 2">
    <name type="scientific">Dreissena polymorpha</name>
    <name type="common">Zebra mussel</name>
    <name type="synonym">Mytilus polymorpha</name>
    <dbReference type="NCBI Taxonomy" id="45954"/>
    <lineage>
        <taxon>Eukaryota</taxon>
        <taxon>Metazoa</taxon>
        <taxon>Spiralia</taxon>
        <taxon>Lophotrochozoa</taxon>
        <taxon>Mollusca</taxon>
        <taxon>Bivalvia</taxon>
        <taxon>Autobranchia</taxon>
        <taxon>Heteroconchia</taxon>
        <taxon>Euheterodonta</taxon>
        <taxon>Imparidentia</taxon>
        <taxon>Neoheterodontei</taxon>
        <taxon>Myida</taxon>
        <taxon>Dreissenoidea</taxon>
        <taxon>Dreissenidae</taxon>
        <taxon>Dreissena</taxon>
    </lineage>
</organism>
<proteinExistence type="predicted"/>
<evidence type="ECO:0000313" key="1">
    <source>
        <dbReference type="EMBL" id="KAH3730498.1"/>
    </source>
</evidence>
<dbReference type="Proteomes" id="UP000828390">
    <property type="component" value="Unassembled WGS sequence"/>
</dbReference>
<evidence type="ECO:0000313" key="2">
    <source>
        <dbReference type="Proteomes" id="UP000828390"/>
    </source>
</evidence>
<reference evidence="1" key="2">
    <citation type="submission" date="2020-11" db="EMBL/GenBank/DDBJ databases">
        <authorList>
            <person name="McCartney M.A."/>
            <person name="Auch B."/>
            <person name="Kono T."/>
            <person name="Mallez S."/>
            <person name="Becker A."/>
            <person name="Gohl D.M."/>
            <person name="Silverstein K.A.T."/>
            <person name="Koren S."/>
            <person name="Bechman K.B."/>
            <person name="Herman A."/>
            <person name="Abrahante J.E."/>
            <person name="Garbe J."/>
        </authorList>
    </citation>
    <scope>NUCLEOTIDE SEQUENCE</scope>
    <source>
        <strain evidence="1">Duluth1</strain>
        <tissue evidence="1">Whole animal</tissue>
    </source>
</reference>
<sequence>MIKVHQSWTYRGQSYRGYRNNTYFRSRGGYRTRICRFFRDYRENQENNGAFDNRIITTNAKFTLKEALIQELDESRTRKNAIKLQTLKKQDSLQTMIGDANLDNINSINTTLLHSWIVGHN</sequence>
<protein>
    <submittedName>
        <fullName evidence="1">Uncharacterized protein</fullName>
    </submittedName>
</protein>
<comment type="caution">
    <text evidence="1">The sequence shown here is derived from an EMBL/GenBank/DDBJ whole genome shotgun (WGS) entry which is preliminary data.</text>
</comment>
<keyword evidence="2" id="KW-1185">Reference proteome</keyword>
<accession>A0A9D4HV37</accession>
<dbReference type="AlphaFoldDB" id="A0A9D4HV37"/>